<dbReference type="SUPFAM" id="SSF52833">
    <property type="entry name" value="Thioredoxin-like"/>
    <property type="match status" value="1"/>
</dbReference>
<dbReference type="AlphaFoldDB" id="A0A067H4M5"/>
<dbReference type="OrthoDB" id="913780at2759"/>
<gene>
    <name evidence="2" type="ORF">CISIN_1g018470mg</name>
</gene>
<name>A0A067H4M5_CITSI</name>
<feature type="region of interest" description="Disordered" evidence="1">
    <location>
        <begin position="139"/>
        <end position="177"/>
    </location>
</feature>
<evidence type="ECO:0000313" key="2">
    <source>
        <dbReference type="EMBL" id="KDO86789.1"/>
    </source>
</evidence>
<proteinExistence type="predicted"/>
<feature type="compositionally biased region" description="Basic and acidic residues" evidence="1">
    <location>
        <begin position="139"/>
        <end position="153"/>
    </location>
</feature>
<dbReference type="InterPro" id="IPR036249">
    <property type="entry name" value="Thioredoxin-like_sf"/>
</dbReference>
<dbReference type="Gene3D" id="3.40.30.10">
    <property type="entry name" value="Glutaredoxin"/>
    <property type="match status" value="1"/>
</dbReference>
<dbReference type="eggNOG" id="ENOG502RS12">
    <property type="taxonomic scope" value="Eukaryota"/>
</dbReference>
<feature type="compositionally biased region" description="Low complexity" evidence="1">
    <location>
        <begin position="158"/>
        <end position="169"/>
    </location>
</feature>
<dbReference type="PaxDb" id="2711-XP_006492415.1"/>
<dbReference type="Proteomes" id="UP000027120">
    <property type="component" value="Unassembled WGS sequence"/>
</dbReference>
<organism evidence="2 3">
    <name type="scientific">Citrus sinensis</name>
    <name type="common">Sweet orange</name>
    <name type="synonym">Citrus aurantium var. sinensis</name>
    <dbReference type="NCBI Taxonomy" id="2711"/>
    <lineage>
        <taxon>Eukaryota</taxon>
        <taxon>Viridiplantae</taxon>
        <taxon>Streptophyta</taxon>
        <taxon>Embryophyta</taxon>
        <taxon>Tracheophyta</taxon>
        <taxon>Spermatophyta</taxon>
        <taxon>Magnoliopsida</taxon>
        <taxon>eudicotyledons</taxon>
        <taxon>Gunneridae</taxon>
        <taxon>Pentapetalae</taxon>
        <taxon>rosids</taxon>
        <taxon>malvids</taxon>
        <taxon>Sapindales</taxon>
        <taxon>Rutaceae</taxon>
        <taxon>Aurantioideae</taxon>
        <taxon>Citrus</taxon>
    </lineage>
</organism>
<accession>A0A067H4M5</accession>
<keyword evidence="3" id="KW-1185">Reference proteome</keyword>
<dbReference type="STRING" id="2711.A0A067H4M5"/>
<dbReference type="SMR" id="A0A067H4M5"/>
<dbReference type="KEGG" id="cit:102628019"/>
<reference evidence="2 3" key="1">
    <citation type="submission" date="2014-04" db="EMBL/GenBank/DDBJ databases">
        <authorList>
            <consortium name="International Citrus Genome Consortium"/>
            <person name="Gmitter F."/>
            <person name="Chen C."/>
            <person name="Farmerie W."/>
            <person name="Harkins T."/>
            <person name="Desany B."/>
            <person name="Mohiuddin M."/>
            <person name="Kodira C."/>
            <person name="Borodovsky M."/>
            <person name="Lomsadze A."/>
            <person name="Burns P."/>
            <person name="Jenkins J."/>
            <person name="Prochnik S."/>
            <person name="Shu S."/>
            <person name="Chapman J."/>
            <person name="Pitluck S."/>
            <person name="Schmutz J."/>
            <person name="Rokhsar D."/>
        </authorList>
    </citation>
    <scope>NUCLEOTIDE SEQUENCE</scope>
</reference>
<evidence type="ECO:0000256" key="1">
    <source>
        <dbReference type="SAM" id="MobiDB-lite"/>
    </source>
</evidence>
<dbReference type="EMBL" id="KK784873">
    <property type="protein sequence ID" value="KDO86789.1"/>
    <property type="molecule type" value="Genomic_DNA"/>
</dbReference>
<sequence>METTAIAQRFLPCIPSDTGDRFPIKYHLGFGDFRVSERTRNSFRRLSSRFSDCGHQQYYVSPRKETKKKEKEKSSEIKSVRKKLKFMKRLSSDLLPLEAFGNEDASSLRNEERISEAVQVLQAQLLQLRSEQKELKKMMKEKKAQIKTTMKERKGNRKSGSSSSSSSESSDSDNGDVIDTIPLRSNILKLSENIEVQKEIIVPALAKSATSLIQQDKLEDCCFRSGGECRNLNGRSNDQGYGIVERTTTTRTKRIEVCMGGKCKKLGAGALLEEFERKAGAECDVSMCKCMGKCRDGPNLRVSNSHDGDSAIRIQGYAKPSINSLCIGVGLEDVDMILANILGKDMNNNCMMAPS</sequence>
<protein>
    <submittedName>
        <fullName evidence="2">Uncharacterized protein</fullName>
    </submittedName>
</protein>
<evidence type="ECO:0000313" key="3">
    <source>
        <dbReference type="Proteomes" id="UP000027120"/>
    </source>
</evidence>
<dbReference type="CDD" id="cd02980">
    <property type="entry name" value="TRX_Fd_family"/>
    <property type="match status" value="1"/>
</dbReference>